<dbReference type="GO" id="GO:0016491">
    <property type="term" value="F:oxidoreductase activity"/>
    <property type="evidence" value="ECO:0007669"/>
    <property type="project" value="InterPro"/>
</dbReference>
<proteinExistence type="predicted"/>
<dbReference type="AlphaFoldDB" id="A0A6M3ISB2"/>
<dbReference type="EMBL" id="MT142511">
    <property type="protein sequence ID" value="QJA83464.1"/>
    <property type="molecule type" value="Genomic_DNA"/>
</dbReference>
<dbReference type="EMBL" id="MT144605">
    <property type="protein sequence ID" value="QJH94727.1"/>
    <property type="molecule type" value="Genomic_DNA"/>
</dbReference>
<reference evidence="2" key="1">
    <citation type="submission" date="2020-03" db="EMBL/GenBank/DDBJ databases">
        <title>The deep terrestrial virosphere.</title>
        <authorList>
            <person name="Holmfeldt K."/>
            <person name="Nilsson E."/>
            <person name="Simone D."/>
            <person name="Lopez-Fernandez M."/>
            <person name="Wu X."/>
            <person name="de Brujin I."/>
            <person name="Lundin D."/>
            <person name="Andersson A."/>
            <person name="Bertilsson S."/>
            <person name="Dopson M."/>
        </authorList>
    </citation>
    <scope>NUCLEOTIDE SEQUENCE</scope>
    <source>
        <strain evidence="3">MM415A00279</strain>
        <strain evidence="2">MM415B01091</strain>
        <strain evidence="4">TM448B00295</strain>
    </source>
</reference>
<dbReference type="SUPFAM" id="SSF55469">
    <property type="entry name" value="FMN-dependent nitroreductase-like"/>
    <property type="match status" value="1"/>
</dbReference>
<dbReference type="InterPro" id="IPR000415">
    <property type="entry name" value="Nitroreductase-like"/>
</dbReference>
<dbReference type="Gene3D" id="3.40.109.10">
    <property type="entry name" value="NADH Oxidase"/>
    <property type="match status" value="1"/>
</dbReference>
<evidence type="ECO:0000259" key="1">
    <source>
        <dbReference type="Pfam" id="PF00881"/>
    </source>
</evidence>
<accession>A0A6M3ISB2</accession>
<gene>
    <name evidence="3" type="ORF">MM415A00279_0022</name>
    <name evidence="2" type="ORF">MM415B01091_0001</name>
    <name evidence="4" type="ORF">TM448B00295_0003</name>
</gene>
<evidence type="ECO:0000313" key="4">
    <source>
        <dbReference type="EMBL" id="QJH94727.1"/>
    </source>
</evidence>
<evidence type="ECO:0000313" key="3">
    <source>
        <dbReference type="EMBL" id="QJA83464.1"/>
    </source>
</evidence>
<sequence length="122" mass="13605">MRVRFVRDAEEKGYFDKALVGGANWIKNANIILLLLADMVAYKSPAERQFMPYLDAGFIGMAVYCACESLGVGCCFVNPNVLDTYEEDVSSRYNKLCGAIALGNYDKKPAKTPKRSDVFEDK</sequence>
<dbReference type="EMBL" id="MT141413">
    <property type="protein sequence ID" value="QJA60549.1"/>
    <property type="molecule type" value="Genomic_DNA"/>
</dbReference>
<name>A0A6M3ISB2_9ZZZZ</name>
<dbReference type="Pfam" id="PF00881">
    <property type="entry name" value="Nitroreductase"/>
    <property type="match status" value="1"/>
</dbReference>
<feature type="domain" description="Nitroreductase" evidence="1">
    <location>
        <begin position="19"/>
        <end position="78"/>
    </location>
</feature>
<organism evidence="2">
    <name type="scientific">viral metagenome</name>
    <dbReference type="NCBI Taxonomy" id="1070528"/>
    <lineage>
        <taxon>unclassified sequences</taxon>
        <taxon>metagenomes</taxon>
        <taxon>organismal metagenomes</taxon>
    </lineage>
</organism>
<dbReference type="InterPro" id="IPR029479">
    <property type="entry name" value="Nitroreductase"/>
</dbReference>
<evidence type="ECO:0000313" key="2">
    <source>
        <dbReference type="EMBL" id="QJA60549.1"/>
    </source>
</evidence>
<protein>
    <submittedName>
        <fullName evidence="2">Putative nitroreductase</fullName>
    </submittedName>
</protein>